<accession>A0A090GKB9</accession>
<gene>
    <name evidence="1" type="ORF">MPLDJ20_20083</name>
</gene>
<dbReference type="Proteomes" id="UP000046373">
    <property type="component" value="Unassembled WGS sequence"/>
</dbReference>
<organism evidence="1 2">
    <name type="scientific">Mesorhizobium plurifarium</name>
    <dbReference type="NCBI Taxonomy" id="69974"/>
    <lineage>
        <taxon>Bacteria</taxon>
        <taxon>Pseudomonadati</taxon>
        <taxon>Pseudomonadota</taxon>
        <taxon>Alphaproteobacteria</taxon>
        <taxon>Hyphomicrobiales</taxon>
        <taxon>Phyllobacteriaceae</taxon>
        <taxon>Mesorhizobium</taxon>
    </lineage>
</organism>
<name>A0A090GKB9_MESPL</name>
<protein>
    <submittedName>
        <fullName evidence="1">Uncharacterized protein</fullName>
    </submittedName>
</protein>
<dbReference type="AlphaFoldDB" id="A0A090GKB9"/>
<evidence type="ECO:0000313" key="2">
    <source>
        <dbReference type="Proteomes" id="UP000046373"/>
    </source>
</evidence>
<dbReference type="EMBL" id="CCNB01000012">
    <property type="protein sequence ID" value="CDX35158.1"/>
    <property type="molecule type" value="Genomic_DNA"/>
</dbReference>
<evidence type="ECO:0000313" key="1">
    <source>
        <dbReference type="EMBL" id="CDX35158.1"/>
    </source>
</evidence>
<proteinExistence type="predicted"/>
<reference evidence="1 2" key="1">
    <citation type="submission" date="2014-08" db="EMBL/GenBank/DDBJ databases">
        <authorList>
            <person name="Moulin Lionel"/>
        </authorList>
    </citation>
    <scope>NUCLEOTIDE SEQUENCE [LARGE SCALE GENOMIC DNA]</scope>
</reference>
<sequence length="84" mass="9841">MLSLQNGWHPHGFNRANKVLYRLNLHSRHCSPDRRPRRARGEDDHSTRLQRFRSIVSARLQTPAHEATLEFRGSSLREAIRTLT</sequence>